<accession>A0ABS1KW11</accession>
<dbReference type="RefSeq" id="WP_202012980.1">
    <property type="nucleotide sequence ID" value="NZ_JAERRB010000007.1"/>
</dbReference>
<evidence type="ECO:0000313" key="9">
    <source>
        <dbReference type="EMBL" id="MBL0743635.1"/>
    </source>
</evidence>
<dbReference type="EMBL" id="JAERRB010000007">
    <property type="protein sequence ID" value="MBL0743635.1"/>
    <property type="molecule type" value="Genomic_DNA"/>
</dbReference>
<keyword evidence="4 6" id="KW-0862">Zinc</keyword>
<comment type="cofactor">
    <cofactor evidence="6">
        <name>Zn(2+)</name>
        <dbReference type="ChEBI" id="CHEBI:29105"/>
    </cofactor>
    <text evidence="6">Binds 1 zinc ion per subunit.</text>
</comment>
<dbReference type="Pfam" id="PF01435">
    <property type="entry name" value="Peptidase_M48"/>
    <property type="match status" value="1"/>
</dbReference>
<keyword evidence="10" id="KW-1185">Reference proteome</keyword>
<keyword evidence="7" id="KW-0732">Signal</keyword>
<proteinExistence type="inferred from homology"/>
<evidence type="ECO:0000256" key="4">
    <source>
        <dbReference type="ARBA" id="ARBA00022833"/>
    </source>
</evidence>
<keyword evidence="1 6" id="KW-0645">Protease</keyword>
<feature type="domain" description="Peptidase M48" evidence="8">
    <location>
        <begin position="94"/>
        <end position="311"/>
    </location>
</feature>
<dbReference type="PANTHER" id="PTHR22726:SF1">
    <property type="entry name" value="METALLOENDOPEPTIDASE OMA1, MITOCHONDRIAL"/>
    <property type="match status" value="1"/>
</dbReference>
<evidence type="ECO:0000256" key="2">
    <source>
        <dbReference type="ARBA" id="ARBA00022723"/>
    </source>
</evidence>
<evidence type="ECO:0000256" key="6">
    <source>
        <dbReference type="RuleBase" id="RU003983"/>
    </source>
</evidence>
<organism evidence="9 10">
    <name type="scientific">Chryseolinea lacunae</name>
    <dbReference type="NCBI Taxonomy" id="2801331"/>
    <lineage>
        <taxon>Bacteria</taxon>
        <taxon>Pseudomonadati</taxon>
        <taxon>Bacteroidota</taxon>
        <taxon>Cytophagia</taxon>
        <taxon>Cytophagales</taxon>
        <taxon>Fulvivirgaceae</taxon>
        <taxon>Chryseolinea</taxon>
    </lineage>
</organism>
<evidence type="ECO:0000313" key="10">
    <source>
        <dbReference type="Proteomes" id="UP000613030"/>
    </source>
</evidence>
<comment type="caution">
    <text evidence="9">The sequence shown here is derived from an EMBL/GenBank/DDBJ whole genome shotgun (WGS) entry which is preliminary data.</text>
</comment>
<protein>
    <submittedName>
        <fullName evidence="9">M48 family metallopeptidase</fullName>
    </submittedName>
</protein>
<dbReference type="PANTHER" id="PTHR22726">
    <property type="entry name" value="METALLOENDOPEPTIDASE OMA1"/>
    <property type="match status" value="1"/>
</dbReference>
<sequence>MFRAFWFLSTVSVLITCVFQCSFAQLSQNYKSLAVSGGRDLKLIGALRDQLGDELKRIEKKERTPYVITRYNHNTQSLVKLVKARRVVKNDTLQRVVDQTFDSLLHNTHLRSKPRRVLIVKLPYGNAMCMGEGTFLITTGLLGRITNEAQLAFTLAHEIAHYELNHVRDRVLKAAKMEYEKKARQAMVKIFRPTNVVGLNELDSLRKLVYTMSRFSRENEREADSVGLVLMRNAGYQPQESISLLSVLDSIDYTKERLGYKLFVEFDFAKYPFQDYWLRDRPSVYSKMSADYFLFSRDSIQSHPEIVQRQNLVDSTIDRAGACH</sequence>
<comment type="similarity">
    <text evidence="6">Belongs to the peptidase M48 family.</text>
</comment>
<feature type="signal peptide" evidence="7">
    <location>
        <begin position="1"/>
        <end position="24"/>
    </location>
</feature>
<keyword evidence="3 6" id="KW-0378">Hydrolase</keyword>
<name>A0ABS1KW11_9BACT</name>
<evidence type="ECO:0000256" key="1">
    <source>
        <dbReference type="ARBA" id="ARBA00022670"/>
    </source>
</evidence>
<dbReference type="Gene3D" id="3.30.2010.10">
    <property type="entry name" value="Metalloproteases ('zincins'), catalytic domain"/>
    <property type="match status" value="1"/>
</dbReference>
<dbReference type="InterPro" id="IPR001915">
    <property type="entry name" value="Peptidase_M48"/>
</dbReference>
<dbReference type="InterPro" id="IPR051156">
    <property type="entry name" value="Mito/Outer_Membr_Metalloprot"/>
</dbReference>
<keyword evidence="2" id="KW-0479">Metal-binding</keyword>
<feature type="chain" id="PRO_5045048018" evidence="7">
    <location>
        <begin position="25"/>
        <end position="324"/>
    </location>
</feature>
<keyword evidence="5 6" id="KW-0482">Metalloprotease</keyword>
<reference evidence="9 10" key="1">
    <citation type="submission" date="2021-01" db="EMBL/GenBank/DDBJ databases">
        <title>Chryseolinea sp. Jin1 Genome sequencing and assembly.</title>
        <authorList>
            <person name="Kim I."/>
        </authorList>
    </citation>
    <scope>NUCLEOTIDE SEQUENCE [LARGE SCALE GENOMIC DNA]</scope>
    <source>
        <strain evidence="9 10">Jin1</strain>
    </source>
</reference>
<evidence type="ECO:0000256" key="3">
    <source>
        <dbReference type="ARBA" id="ARBA00022801"/>
    </source>
</evidence>
<evidence type="ECO:0000256" key="7">
    <source>
        <dbReference type="SAM" id="SignalP"/>
    </source>
</evidence>
<gene>
    <name evidence="9" type="ORF">JI741_20545</name>
</gene>
<dbReference type="Proteomes" id="UP000613030">
    <property type="component" value="Unassembled WGS sequence"/>
</dbReference>
<dbReference type="CDD" id="cd07324">
    <property type="entry name" value="M48C_Oma1-like"/>
    <property type="match status" value="1"/>
</dbReference>
<evidence type="ECO:0000259" key="8">
    <source>
        <dbReference type="Pfam" id="PF01435"/>
    </source>
</evidence>
<evidence type="ECO:0000256" key="5">
    <source>
        <dbReference type="ARBA" id="ARBA00023049"/>
    </source>
</evidence>